<feature type="compositionally biased region" description="Basic and acidic residues" evidence="1">
    <location>
        <begin position="503"/>
        <end position="516"/>
    </location>
</feature>
<feature type="region of interest" description="Disordered" evidence="1">
    <location>
        <begin position="101"/>
        <end position="147"/>
    </location>
</feature>
<dbReference type="InterPro" id="IPR001611">
    <property type="entry name" value="Leu-rich_rpt"/>
</dbReference>
<name>A0A7S1KR96_9EUKA</name>
<feature type="region of interest" description="Disordered" evidence="1">
    <location>
        <begin position="1"/>
        <end position="87"/>
    </location>
</feature>
<dbReference type="AlphaFoldDB" id="A0A7S1KR96"/>
<organism evidence="2">
    <name type="scientific">Percolomonas cosmopolitus</name>
    <dbReference type="NCBI Taxonomy" id="63605"/>
    <lineage>
        <taxon>Eukaryota</taxon>
        <taxon>Discoba</taxon>
        <taxon>Heterolobosea</taxon>
        <taxon>Tetramitia</taxon>
        <taxon>Eutetramitia</taxon>
        <taxon>Percolomonadidae</taxon>
        <taxon>Percolomonas</taxon>
    </lineage>
</organism>
<dbReference type="InterPro" id="IPR032675">
    <property type="entry name" value="LRR_dom_sf"/>
</dbReference>
<dbReference type="Gene3D" id="3.80.10.10">
    <property type="entry name" value="Ribonuclease Inhibitor"/>
    <property type="match status" value="3"/>
</dbReference>
<evidence type="ECO:0000313" key="2">
    <source>
        <dbReference type="EMBL" id="CAD9082366.1"/>
    </source>
</evidence>
<feature type="region of interest" description="Disordered" evidence="1">
    <location>
        <begin position="503"/>
        <end position="552"/>
    </location>
</feature>
<sequence length="566" mass="62078">MSSQIMSHSNTQPLNGTPNASFAFMKPRREDSASSSSSSSSASLQVSLQNEEASNVPIGESQTLLPNSAQAENNDKDSTEPNSGGLPISLDAILQSLETFEFDSSSSDDDDSTSPNQPFHKRRRSMFSQQSQSHTTQSPTSHDHSLHNTGKHAFIQKCASFDHYRFPTQPILQKLALAELSLSHCGLGDKGLIALSEALKVNSTVRILSLRDNWITPRGLSALVAAMAKNKTVLSLDLSENRLGMKRLVNEQRCGKLLAQMLERNVHLEHLYLKSNSIGDADVLTLCDFLCEDNHLRTLDLSYNDIGAVTGTGIKTLLSTNGYLKYLNLEWNALGDEGSLAVLEGLKNNNVLEIINMAWCGVSSHGALDIATVIQENTSLAEMNLEHNSIEYEQGVQYIAPILKENSSIRRLLLSHNPIGKLGVMAMLEGAQDNSSLELSLANVGVDWRQDIILKAMCVRASDRRSRRSGERLDVYELEQEVLQEVAKVNDWAVRRRVLGGDKNEGAEEGKSDDKSATGARKRGNKSSAPPSSNRGAGTNGKKKKKAVKSRPILEINLREDRYVLV</sequence>
<feature type="compositionally biased region" description="Polar residues" evidence="1">
    <location>
        <begin position="526"/>
        <end position="537"/>
    </location>
</feature>
<feature type="compositionally biased region" description="Polar residues" evidence="1">
    <location>
        <begin position="60"/>
        <end position="72"/>
    </location>
</feature>
<feature type="compositionally biased region" description="Polar residues" evidence="1">
    <location>
        <begin position="44"/>
        <end position="53"/>
    </location>
</feature>
<dbReference type="SMART" id="SM00368">
    <property type="entry name" value="LRR_RI"/>
    <property type="match status" value="8"/>
</dbReference>
<accession>A0A7S1KR96</accession>
<dbReference type="PANTHER" id="PTHR24114">
    <property type="entry name" value="LEUCINE RICH REPEAT FAMILY PROTEIN"/>
    <property type="match status" value="1"/>
</dbReference>
<proteinExistence type="predicted"/>
<evidence type="ECO:0000256" key="1">
    <source>
        <dbReference type="SAM" id="MobiDB-lite"/>
    </source>
</evidence>
<feature type="compositionally biased region" description="Low complexity" evidence="1">
    <location>
        <begin position="128"/>
        <end position="140"/>
    </location>
</feature>
<dbReference type="EMBL" id="HBGD01006730">
    <property type="protein sequence ID" value="CAD9082366.1"/>
    <property type="molecule type" value="Transcribed_RNA"/>
</dbReference>
<protein>
    <submittedName>
        <fullName evidence="2">Uncharacterized protein</fullName>
    </submittedName>
</protein>
<reference evidence="2" key="1">
    <citation type="submission" date="2021-01" db="EMBL/GenBank/DDBJ databases">
        <authorList>
            <person name="Corre E."/>
            <person name="Pelletier E."/>
            <person name="Niang G."/>
            <person name="Scheremetjew M."/>
            <person name="Finn R."/>
            <person name="Kale V."/>
            <person name="Holt S."/>
            <person name="Cochrane G."/>
            <person name="Meng A."/>
            <person name="Brown T."/>
            <person name="Cohen L."/>
        </authorList>
    </citation>
    <scope>NUCLEOTIDE SEQUENCE</scope>
    <source>
        <strain evidence="2">WS</strain>
    </source>
</reference>
<feature type="compositionally biased region" description="Polar residues" evidence="1">
    <location>
        <begin position="1"/>
        <end position="20"/>
    </location>
</feature>
<dbReference type="Pfam" id="PF13516">
    <property type="entry name" value="LRR_6"/>
    <property type="match status" value="6"/>
</dbReference>
<feature type="compositionally biased region" description="Low complexity" evidence="1">
    <location>
        <begin position="33"/>
        <end position="43"/>
    </location>
</feature>
<dbReference type="SUPFAM" id="SSF52047">
    <property type="entry name" value="RNI-like"/>
    <property type="match status" value="1"/>
</dbReference>
<dbReference type="PANTHER" id="PTHR24114:SF2">
    <property type="entry name" value="F-BOX DOMAIN-CONTAINING PROTEIN-RELATED"/>
    <property type="match status" value="1"/>
</dbReference>
<dbReference type="InterPro" id="IPR052394">
    <property type="entry name" value="LRR-containing"/>
</dbReference>
<gene>
    <name evidence="2" type="ORF">PCOS0759_LOCUS5606</name>
</gene>